<feature type="domain" description="AB hydrolase-1" evidence="3">
    <location>
        <begin position="46"/>
        <end position="287"/>
    </location>
</feature>
<evidence type="ECO:0000256" key="1">
    <source>
        <dbReference type="ARBA" id="ARBA00022801"/>
    </source>
</evidence>
<dbReference type="PANTHER" id="PTHR43329">
    <property type="entry name" value="EPOXIDE HYDROLASE"/>
    <property type="match status" value="1"/>
</dbReference>
<organism evidence="4 5">
    <name type="scientific">Phenylobacterium terrae</name>
    <dbReference type="NCBI Taxonomy" id="2665495"/>
    <lineage>
        <taxon>Bacteria</taxon>
        <taxon>Pseudomonadati</taxon>
        <taxon>Pseudomonadota</taxon>
        <taxon>Alphaproteobacteria</taxon>
        <taxon>Caulobacterales</taxon>
        <taxon>Caulobacteraceae</taxon>
        <taxon>Phenylobacterium</taxon>
    </lineage>
</organism>
<dbReference type="SUPFAM" id="SSF53474">
    <property type="entry name" value="alpha/beta-Hydrolases"/>
    <property type="match status" value="1"/>
</dbReference>
<comment type="caution">
    <text evidence="4">The sequence shown here is derived from an EMBL/GenBank/DDBJ whole genome shotgun (WGS) entry which is preliminary data.</text>
</comment>
<dbReference type="Pfam" id="PF00561">
    <property type="entry name" value="Abhydrolase_1"/>
    <property type="match status" value="1"/>
</dbReference>
<dbReference type="EMBL" id="JBHUEY010000001">
    <property type="protein sequence ID" value="MFD1784407.1"/>
    <property type="molecule type" value="Genomic_DNA"/>
</dbReference>
<dbReference type="InterPro" id="IPR000639">
    <property type="entry name" value="Epox_hydrolase-like"/>
</dbReference>
<dbReference type="Gene3D" id="3.40.50.1820">
    <property type="entry name" value="alpha/beta hydrolase"/>
    <property type="match status" value="1"/>
</dbReference>
<gene>
    <name evidence="4" type="ORF">ACFSC0_13455</name>
</gene>
<name>A0ABW4N2T8_9CAUL</name>
<evidence type="ECO:0000313" key="5">
    <source>
        <dbReference type="Proteomes" id="UP001597237"/>
    </source>
</evidence>
<dbReference type="RefSeq" id="WP_377283645.1">
    <property type="nucleotide sequence ID" value="NZ_JBHRSI010000009.1"/>
</dbReference>
<keyword evidence="2" id="KW-0732">Signal</keyword>
<reference evidence="5" key="1">
    <citation type="journal article" date="2019" name="Int. J. Syst. Evol. Microbiol.">
        <title>The Global Catalogue of Microorganisms (GCM) 10K type strain sequencing project: providing services to taxonomists for standard genome sequencing and annotation.</title>
        <authorList>
            <consortium name="The Broad Institute Genomics Platform"/>
            <consortium name="The Broad Institute Genome Sequencing Center for Infectious Disease"/>
            <person name="Wu L."/>
            <person name="Ma J."/>
        </authorList>
    </citation>
    <scope>NUCLEOTIDE SEQUENCE [LARGE SCALE GENOMIC DNA]</scope>
    <source>
        <strain evidence="5">DFY28</strain>
    </source>
</reference>
<protein>
    <submittedName>
        <fullName evidence="4">Alpha/beta fold hydrolase</fullName>
    </submittedName>
</protein>
<dbReference type="PRINTS" id="PR00412">
    <property type="entry name" value="EPOXHYDRLASE"/>
</dbReference>
<keyword evidence="1 4" id="KW-0378">Hydrolase</keyword>
<dbReference type="Proteomes" id="UP001597237">
    <property type="component" value="Unassembled WGS sequence"/>
</dbReference>
<proteinExistence type="predicted"/>
<keyword evidence="5" id="KW-1185">Reference proteome</keyword>
<dbReference type="InterPro" id="IPR029058">
    <property type="entry name" value="AB_hydrolase_fold"/>
</dbReference>
<feature type="chain" id="PRO_5046243840" evidence="2">
    <location>
        <begin position="22"/>
        <end position="304"/>
    </location>
</feature>
<evidence type="ECO:0000313" key="4">
    <source>
        <dbReference type="EMBL" id="MFD1784407.1"/>
    </source>
</evidence>
<accession>A0ABW4N2T8</accession>
<evidence type="ECO:0000256" key="2">
    <source>
        <dbReference type="SAM" id="SignalP"/>
    </source>
</evidence>
<dbReference type="InterPro" id="IPR000073">
    <property type="entry name" value="AB_hydrolase_1"/>
</dbReference>
<evidence type="ECO:0000259" key="3">
    <source>
        <dbReference type="Pfam" id="PF00561"/>
    </source>
</evidence>
<dbReference type="PRINTS" id="PR00111">
    <property type="entry name" value="ABHYDROLASE"/>
</dbReference>
<dbReference type="GO" id="GO:0016787">
    <property type="term" value="F:hydrolase activity"/>
    <property type="evidence" value="ECO:0007669"/>
    <property type="project" value="UniProtKB-KW"/>
</dbReference>
<feature type="signal peptide" evidence="2">
    <location>
        <begin position="1"/>
        <end position="21"/>
    </location>
</feature>
<sequence length="304" mass="32848">MIRALAGLALAAALLAAPAAAEPAFQDRYADNAGVKIHYTAAGKGPLVVLIHGFGDTWHSWRPLMDALDEDYRVAAMDLRGWNLSDKPKGVEAYTYPHLIADVAAVIRAEGRQGAIIVGHDWGGGVAWRLAADRPELVQRLVVLSTPHPAGLSRELATNPQQQRNAEYARNFMKPGSEAALTAEGMADWVKDPAQKARYIEAYKRSDLTAMMNLYRANYPKDEAAAAEANARALAMPKVKAPTLIIHGVDDTSLMAAGHNSAWTFIEADTTLVMVPGAGHFVQADAPALVNRTIRDWLAARPVE</sequence>